<dbReference type="SMART" id="SM00421">
    <property type="entry name" value="HTH_LUXR"/>
    <property type="match status" value="1"/>
</dbReference>
<dbReference type="PROSITE" id="PS50110">
    <property type="entry name" value="RESPONSE_REGULATORY"/>
    <property type="match status" value="1"/>
</dbReference>
<dbReference type="Proteomes" id="UP000433493">
    <property type="component" value="Unassembled WGS sequence"/>
</dbReference>
<dbReference type="Gene3D" id="1.10.10.10">
    <property type="entry name" value="Winged helix-like DNA-binding domain superfamily/Winged helix DNA-binding domain"/>
    <property type="match status" value="1"/>
</dbReference>
<dbReference type="Pfam" id="PF00072">
    <property type="entry name" value="Response_reg"/>
    <property type="match status" value="1"/>
</dbReference>
<protein>
    <submittedName>
        <fullName evidence="5">Response regulator transcription factor</fullName>
    </submittedName>
</protein>
<reference evidence="5 6" key="1">
    <citation type="submission" date="2019-09" db="EMBL/GenBank/DDBJ databases">
        <title>Phylogeny of genus Pseudoclavibacter and closely related genus.</title>
        <authorList>
            <person name="Li Y."/>
        </authorList>
    </citation>
    <scope>NUCLEOTIDE SEQUENCE [LARGE SCALE GENOMIC DNA]</scope>
    <source>
        <strain evidence="5 6">KCTC 13959</strain>
    </source>
</reference>
<feature type="domain" description="Response regulatory" evidence="4">
    <location>
        <begin position="3"/>
        <end position="118"/>
    </location>
</feature>
<feature type="modified residue" description="4-aspartylphosphate" evidence="2">
    <location>
        <position position="54"/>
    </location>
</feature>
<dbReference type="SMART" id="SM00448">
    <property type="entry name" value="REC"/>
    <property type="match status" value="1"/>
</dbReference>
<evidence type="ECO:0000256" key="2">
    <source>
        <dbReference type="PROSITE-ProRule" id="PRU00169"/>
    </source>
</evidence>
<dbReference type="GO" id="GO:0000160">
    <property type="term" value="P:phosphorelay signal transduction system"/>
    <property type="evidence" value="ECO:0007669"/>
    <property type="project" value="InterPro"/>
</dbReference>
<dbReference type="RefSeq" id="WP_158053001.1">
    <property type="nucleotide sequence ID" value="NZ_WBKB01000008.1"/>
</dbReference>
<evidence type="ECO:0000256" key="1">
    <source>
        <dbReference type="ARBA" id="ARBA00023125"/>
    </source>
</evidence>
<dbReference type="PANTHER" id="PTHR43214:SF42">
    <property type="entry name" value="TRANSCRIPTIONAL REGULATORY PROTEIN DESR"/>
    <property type="match status" value="1"/>
</dbReference>
<dbReference type="InterPro" id="IPR011006">
    <property type="entry name" value="CheY-like_superfamily"/>
</dbReference>
<dbReference type="PANTHER" id="PTHR43214">
    <property type="entry name" value="TWO-COMPONENT RESPONSE REGULATOR"/>
    <property type="match status" value="1"/>
</dbReference>
<dbReference type="InterPro" id="IPR016032">
    <property type="entry name" value="Sig_transdc_resp-reg_C-effctor"/>
</dbReference>
<sequence length="200" mass="21925">MIRVLFADDEELIRTALETLLNLEEDIEIVASCDNGKNAVRLATELQPDVCLFDLEMPGMDGVEAAERILREVPTRVIIVTRHARPGVLRRALATKVSGFTPKSVSAQQLAEIIRKVAAGGRWVDPEIAAGALVGERSPLTARESGVLRVSRSTATVEEIARELKLAPGTVRNYLSQAMTKLDARTRHEAAARAYEQGWI</sequence>
<evidence type="ECO:0000313" key="6">
    <source>
        <dbReference type="Proteomes" id="UP000433493"/>
    </source>
</evidence>
<dbReference type="OrthoDB" id="9808843at2"/>
<dbReference type="Gene3D" id="3.40.50.2300">
    <property type="match status" value="1"/>
</dbReference>
<dbReference type="GO" id="GO:0003677">
    <property type="term" value="F:DNA binding"/>
    <property type="evidence" value="ECO:0007669"/>
    <property type="project" value="UniProtKB-KW"/>
</dbReference>
<organism evidence="5 6">
    <name type="scientific">Gulosibacter chungangensis</name>
    <dbReference type="NCBI Taxonomy" id="979746"/>
    <lineage>
        <taxon>Bacteria</taxon>
        <taxon>Bacillati</taxon>
        <taxon>Actinomycetota</taxon>
        <taxon>Actinomycetes</taxon>
        <taxon>Micrococcales</taxon>
        <taxon>Microbacteriaceae</taxon>
        <taxon>Gulosibacter</taxon>
    </lineage>
</organism>
<evidence type="ECO:0000259" key="4">
    <source>
        <dbReference type="PROSITE" id="PS50110"/>
    </source>
</evidence>
<dbReference type="InterPro" id="IPR036388">
    <property type="entry name" value="WH-like_DNA-bd_sf"/>
</dbReference>
<evidence type="ECO:0000259" key="3">
    <source>
        <dbReference type="PROSITE" id="PS50043"/>
    </source>
</evidence>
<name>A0A7J5BB51_9MICO</name>
<feature type="domain" description="HTH luxR-type" evidence="3">
    <location>
        <begin position="133"/>
        <end position="198"/>
    </location>
</feature>
<keyword evidence="6" id="KW-1185">Reference proteome</keyword>
<dbReference type="SUPFAM" id="SSF46894">
    <property type="entry name" value="C-terminal effector domain of the bipartite response regulators"/>
    <property type="match status" value="1"/>
</dbReference>
<dbReference type="Pfam" id="PF00196">
    <property type="entry name" value="GerE"/>
    <property type="match status" value="1"/>
</dbReference>
<gene>
    <name evidence="5" type="ORF">F8O05_12090</name>
</gene>
<dbReference type="CDD" id="cd06170">
    <property type="entry name" value="LuxR_C_like"/>
    <property type="match status" value="1"/>
</dbReference>
<comment type="caution">
    <text evidence="5">The sequence shown here is derived from an EMBL/GenBank/DDBJ whole genome shotgun (WGS) entry which is preliminary data.</text>
</comment>
<dbReference type="InterPro" id="IPR000792">
    <property type="entry name" value="Tscrpt_reg_LuxR_C"/>
</dbReference>
<dbReference type="SUPFAM" id="SSF52172">
    <property type="entry name" value="CheY-like"/>
    <property type="match status" value="1"/>
</dbReference>
<keyword evidence="1" id="KW-0238">DNA-binding</keyword>
<dbReference type="InterPro" id="IPR001789">
    <property type="entry name" value="Sig_transdc_resp-reg_receiver"/>
</dbReference>
<dbReference type="EMBL" id="WBKB01000008">
    <property type="protein sequence ID" value="KAB1641682.1"/>
    <property type="molecule type" value="Genomic_DNA"/>
</dbReference>
<dbReference type="PROSITE" id="PS50043">
    <property type="entry name" value="HTH_LUXR_2"/>
    <property type="match status" value="1"/>
</dbReference>
<dbReference type="GO" id="GO:0006355">
    <property type="term" value="P:regulation of DNA-templated transcription"/>
    <property type="evidence" value="ECO:0007669"/>
    <property type="project" value="InterPro"/>
</dbReference>
<evidence type="ECO:0000313" key="5">
    <source>
        <dbReference type="EMBL" id="KAB1641682.1"/>
    </source>
</evidence>
<proteinExistence type="predicted"/>
<dbReference type="AlphaFoldDB" id="A0A7J5BB51"/>
<keyword evidence="2" id="KW-0597">Phosphoprotein</keyword>
<dbReference type="InterPro" id="IPR039420">
    <property type="entry name" value="WalR-like"/>
</dbReference>
<accession>A0A7J5BB51</accession>